<evidence type="ECO:0000313" key="2">
    <source>
        <dbReference type="Proteomes" id="UP000836387"/>
    </source>
</evidence>
<sequence length="81" mass="9413">MISYVENHLFELAQALSQWIQLIDNLIRWQQKATETTSKQNLVAFLLSDFLHLTLQNRRNQANNKSQLEPSQESGKKPGIF</sequence>
<gene>
    <name evidence="1" type="ORF">CRV2_00010272</name>
</gene>
<proteinExistence type="predicted"/>
<protein>
    <submittedName>
        <fullName evidence="1">Uncharacterized protein</fullName>
    </submittedName>
</protein>
<dbReference type="EMBL" id="CADEHS020000004">
    <property type="protein sequence ID" value="CAG9939945.1"/>
    <property type="molecule type" value="Genomic_DNA"/>
</dbReference>
<reference evidence="1" key="1">
    <citation type="submission" date="2020-04" db="EMBL/GenBank/DDBJ databases">
        <authorList>
            <person name="Broberg M."/>
        </authorList>
    </citation>
    <scope>NUCLEOTIDE SEQUENCE</scope>
</reference>
<reference evidence="1" key="2">
    <citation type="submission" date="2021-10" db="EMBL/GenBank/DDBJ databases">
        <authorList>
            <person name="Piombo E."/>
        </authorList>
    </citation>
    <scope>NUCLEOTIDE SEQUENCE</scope>
</reference>
<organism evidence="1 2">
    <name type="scientific">Clonostachys rosea f. rosea IK726</name>
    <dbReference type="NCBI Taxonomy" id="1349383"/>
    <lineage>
        <taxon>Eukaryota</taxon>
        <taxon>Fungi</taxon>
        <taxon>Dikarya</taxon>
        <taxon>Ascomycota</taxon>
        <taxon>Pezizomycotina</taxon>
        <taxon>Sordariomycetes</taxon>
        <taxon>Hypocreomycetidae</taxon>
        <taxon>Hypocreales</taxon>
        <taxon>Bionectriaceae</taxon>
        <taxon>Clonostachys</taxon>
    </lineage>
</organism>
<dbReference type="Proteomes" id="UP000836387">
    <property type="component" value="Unassembled WGS sequence"/>
</dbReference>
<accession>A0ACA9TG70</accession>
<comment type="caution">
    <text evidence="1">The sequence shown here is derived from an EMBL/GenBank/DDBJ whole genome shotgun (WGS) entry which is preliminary data.</text>
</comment>
<name>A0ACA9TG70_BIOOC</name>
<evidence type="ECO:0000313" key="1">
    <source>
        <dbReference type="EMBL" id="CAG9939945.1"/>
    </source>
</evidence>
<keyword evidence="2" id="KW-1185">Reference proteome</keyword>